<organism evidence="1 2">
    <name type="scientific">Deinococcus cavernae</name>
    <dbReference type="NCBI Taxonomy" id="2320857"/>
    <lineage>
        <taxon>Bacteria</taxon>
        <taxon>Thermotogati</taxon>
        <taxon>Deinococcota</taxon>
        <taxon>Deinococci</taxon>
        <taxon>Deinococcales</taxon>
        <taxon>Deinococcaceae</taxon>
        <taxon>Deinococcus</taxon>
    </lineage>
</organism>
<dbReference type="EMBL" id="QYUJ01000014">
    <property type="protein sequence ID" value="RJF73382.1"/>
    <property type="molecule type" value="Genomic_DNA"/>
</dbReference>
<sequence length="63" mass="7158">MAFLLCHLQDLDLPAKVPGTWPDWGELARTVRFSFVPEVRRQALQLGLDALNAFQHELLALKT</sequence>
<name>A0A418VBL1_9DEIO</name>
<protein>
    <submittedName>
        <fullName evidence="1">Uncharacterized protein</fullName>
    </submittedName>
</protein>
<gene>
    <name evidence="1" type="ORF">D3875_19355</name>
</gene>
<dbReference type="AlphaFoldDB" id="A0A418VBL1"/>
<accession>A0A418VBL1</accession>
<dbReference type="Proteomes" id="UP000286287">
    <property type="component" value="Unassembled WGS sequence"/>
</dbReference>
<keyword evidence="2" id="KW-1185">Reference proteome</keyword>
<comment type="caution">
    <text evidence="1">The sequence shown here is derived from an EMBL/GenBank/DDBJ whole genome shotgun (WGS) entry which is preliminary data.</text>
</comment>
<evidence type="ECO:0000313" key="1">
    <source>
        <dbReference type="EMBL" id="RJF73382.1"/>
    </source>
</evidence>
<reference evidence="1 2" key="1">
    <citation type="submission" date="2018-09" db="EMBL/GenBank/DDBJ databases">
        <authorList>
            <person name="Zhu H."/>
        </authorList>
    </citation>
    <scope>NUCLEOTIDE SEQUENCE [LARGE SCALE GENOMIC DNA]</scope>
    <source>
        <strain evidence="1 2">K2S05-167</strain>
    </source>
</reference>
<proteinExistence type="predicted"/>
<evidence type="ECO:0000313" key="2">
    <source>
        <dbReference type="Proteomes" id="UP000286287"/>
    </source>
</evidence>